<dbReference type="InterPro" id="IPR023997">
    <property type="entry name" value="TonB-dep_OMP_SusC/RagA_CS"/>
</dbReference>
<gene>
    <name evidence="14" type="ORF">QTN47_19645</name>
</gene>
<evidence type="ECO:0000256" key="11">
    <source>
        <dbReference type="SAM" id="SignalP"/>
    </source>
</evidence>
<keyword evidence="2 8" id="KW-0813">Transport</keyword>
<protein>
    <submittedName>
        <fullName evidence="14">SusC/RagA family TonB-linked outer membrane protein</fullName>
    </submittedName>
</protein>
<dbReference type="InterPro" id="IPR036942">
    <property type="entry name" value="Beta-barrel_TonB_sf"/>
</dbReference>
<evidence type="ECO:0000256" key="3">
    <source>
        <dbReference type="ARBA" id="ARBA00022452"/>
    </source>
</evidence>
<evidence type="ECO:0000259" key="13">
    <source>
        <dbReference type="Pfam" id="PF07715"/>
    </source>
</evidence>
<name>A0ABV3ZKR4_9BACT</name>
<dbReference type="InterPro" id="IPR037066">
    <property type="entry name" value="Plug_dom_sf"/>
</dbReference>
<dbReference type="Pfam" id="PF00593">
    <property type="entry name" value="TonB_dep_Rec_b-barrel"/>
    <property type="match status" value="1"/>
</dbReference>
<feature type="domain" description="TonB-dependent receptor plug" evidence="13">
    <location>
        <begin position="256"/>
        <end position="380"/>
    </location>
</feature>
<keyword evidence="4 8" id="KW-0812">Transmembrane</keyword>
<feature type="chain" id="PRO_5045729182" evidence="11">
    <location>
        <begin position="24"/>
        <end position="1221"/>
    </location>
</feature>
<dbReference type="InterPro" id="IPR008969">
    <property type="entry name" value="CarboxyPept-like_regulatory"/>
</dbReference>
<dbReference type="Gene3D" id="2.170.130.10">
    <property type="entry name" value="TonB-dependent receptor, plug domain"/>
    <property type="match status" value="1"/>
</dbReference>
<dbReference type="Gene3D" id="2.60.40.1120">
    <property type="entry name" value="Carboxypeptidase-like, regulatory domain"/>
    <property type="match status" value="1"/>
</dbReference>
<evidence type="ECO:0000256" key="9">
    <source>
        <dbReference type="RuleBase" id="RU003357"/>
    </source>
</evidence>
<dbReference type="InterPro" id="IPR023996">
    <property type="entry name" value="TonB-dep_OMP_SusC/RagA"/>
</dbReference>
<evidence type="ECO:0000256" key="2">
    <source>
        <dbReference type="ARBA" id="ARBA00022448"/>
    </source>
</evidence>
<comment type="similarity">
    <text evidence="8 9">Belongs to the TonB-dependent receptor family.</text>
</comment>
<dbReference type="Gene3D" id="2.40.170.20">
    <property type="entry name" value="TonB-dependent receptor, beta-barrel domain"/>
    <property type="match status" value="1"/>
</dbReference>
<dbReference type="RefSeq" id="WP_369331137.1">
    <property type="nucleotide sequence ID" value="NZ_JAULBC010000007.1"/>
</dbReference>
<keyword evidence="15" id="KW-1185">Reference proteome</keyword>
<reference evidence="14 15" key="1">
    <citation type="submission" date="2023-07" db="EMBL/GenBank/DDBJ databases">
        <authorList>
            <person name="Lian W.-H."/>
        </authorList>
    </citation>
    <scope>NUCLEOTIDE SEQUENCE [LARGE SCALE GENOMIC DNA]</scope>
    <source>
        <strain evidence="14 15">SYSU DXS3180</strain>
    </source>
</reference>
<dbReference type="InterPro" id="IPR000531">
    <property type="entry name" value="Beta-barrel_TonB"/>
</dbReference>
<feature type="region of interest" description="Disordered" evidence="10">
    <location>
        <begin position="134"/>
        <end position="153"/>
    </location>
</feature>
<evidence type="ECO:0000256" key="6">
    <source>
        <dbReference type="ARBA" id="ARBA00023136"/>
    </source>
</evidence>
<dbReference type="PROSITE" id="PS52016">
    <property type="entry name" value="TONB_DEPENDENT_REC_3"/>
    <property type="match status" value="1"/>
</dbReference>
<evidence type="ECO:0000256" key="7">
    <source>
        <dbReference type="ARBA" id="ARBA00023237"/>
    </source>
</evidence>
<proteinExistence type="inferred from homology"/>
<dbReference type="Proteomes" id="UP001560573">
    <property type="component" value="Unassembled WGS sequence"/>
</dbReference>
<evidence type="ECO:0000256" key="8">
    <source>
        <dbReference type="PROSITE-ProRule" id="PRU01360"/>
    </source>
</evidence>
<keyword evidence="6 8" id="KW-0472">Membrane</keyword>
<dbReference type="InterPro" id="IPR012910">
    <property type="entry name" value="Plug_dom"/>
</dbReference>
<dbReference type="SUPFAM" id="SSF56935">
    <property type="entry name" value="Porins"/>
    <property type="match status" value="1"/>
</dbReference>
<comment type="subcellular location">
    <subcellularLocation>
        <location evidence="1 8">Cell outer membrane</location>
        <topology evidence="1 8">Multi-pass membrane protein</topology>
    </subcellularLocation>
</comment>
<evidence type="ECO:0000256" key="1">
    <source>
        <dbReference type="ARBA" id="ARBA00004571"/>
    </source>
</evidence>
<dbReference type="EMBL" id="JAULBC010000007">
    <property type="protein sequence ID" value="MEX6689729.1"/>
    <property type="molecule type" value="Genomic_DNA"/>
</dbReference>
<evidence type="ECO:0000256" key="10">
    <source>
        <dbReference type="SAM" id="MobiDB-lite"/>
    </source>
</evidence>
<evidence type="ECO:0000313" key="15">
    <source>
        <dbReference type="Proteomes" id="UP001560573"/>
    </source>
</evidence>
<evidence type="ECO:0000259" key="12">
    <source>
        <dbReference type="Pfam" id="PF00593"/>
    </source>
</evidence>
<evidence type="ECO:0000313" key="14">
    <source>
        <dbReference type="EMBL" id="MEX6689729.1"/>
    </source>
</evidence>
<organism evidence="14 15">
    <name type="scientific">Danxiaibacter flavus</name>
    <dbReference type="NCBI Taxonomy" id="3049108"/>
    <lineage>
        <taxon>Bacteria</taxon>
        <taxon>Pseudomonadati</taxon>
        <taxon>Bacteroidota</taxon>
        <taxon>Chitinophagia</taxon>
        <taxon>Chitinophagales</taxon>
        <taxon>Chitinophagaceae</taxon>
        <taxon>Danxiaibacter</taxon>
    </lineage>
</organism>
<dbReference type="Pfam" id="PF07715">
    <property type="entry name" value="Plug"/>
    <property type="match status" value="1"/>
</dbReference>
<dbReference type="SUPFAM" id="SSF49464">
    <property type="entry name" value="Carboxypeptidase regulatory domain-like"/>
    <property type="match status" value="1"/>
</dbReference>
<keyword evidence="5 9" id="KW-0798">TonB box</keyword>
<dbReference type="Pfam" id="PF13715">
    <property type="entry name" value="CarbopepD_reg_2"/>
    <property type="match status" value="1"/>
</dbReference>
<feature type="signal peptide" evidence="11">
    <location>
        <begin position="1"/>
        <end position="23"/>
    </location>
</feature>
<keyword evidence="7 8" id="KW-0998">Cell outer membrane</keyword>
<sequence length="1221" mass="133268">MLRKFYAFILVATSLFCSIASLAQTSSRTVSGKLLGLEGAPQPGYVLQSKSLSDSSTTDDTRKFSLKVASADTIFILYQSAQLGSFKVPETDNFQVQFAEGNKFKITAISAAEAKPAAQADSLPHATKDSAMKDSLAAAPAPDSSNKQAVTGDSTKTTDSVFVTGKVTDLNNKPIAFVAISVNGKSYTSEENGSFKIPFKPGSSVKFSAVGFSGKEQVITAYDKPLLIQLASAKNTQDLQEVKVTALGLSKKGKAVGYSVQEVKGDVVQVAKEPNFVNALQGKLAGVQINGNTGSMGGSSKVTIRGSKSITGNNNALFVVDGIFMGNNNSVPSYNQAIGGGGYDYGSPIQDINPDDIDQISVLKGAAATALYGSRGSNGVVLITTKKTSGSGKLGITYSLNAQMDQVYVLPHYQDKFGGGGADLTNPGFVSSNFDTLWYNQHPEQFLSSTSPTYQDAVRGGYDLMPQYAVDESWGPALNGQVIRPYYSFDRNKNNPYFGQTSTWSPQPNNVRDFYRNGLTLTNSISVGGAGDKGTFRLSYSNMTQKFVLPNSDMSRNNIGFNGTYKVNKAITAVASANYSYNRATGRPGTGFSGANPTEIFSMYSQRQLEIDKLKFYQFADGSQVSWNRKSFDDPTPASATSPYWTANKGYESDSRSRLFGMAGFEVKPVDWLNLSAKVFMDQFTTLQEERSPKDYQAGGYTRTDRNFQELNYQFLATARKDLSKKLDLTATIGGNIMQQQDAVNIGSFTGLIVPDIYNFRNAAGRVTYTPYLFKKQINSAFGDVLLGYDNTVFLEITGRNDWSSTLAKGNNSYFYPSASLSMVFSDWLKWKWLSFGKVRTSVAQIGSDTDPYRTYLAYSVPNLFGSDPIITKDPYLNNDQLKPERSTEVEAGLELKFLHNRAGLDVTVYNRETKDLIMPLQVSQTSGYNYYYANVGRSRTKGIEIQLSGRPIELKNSFTWDIGVNFALNRSKLLALNVPNNPDVDRYIVGTERRRNSVSTAAIVGQPLFVLTGTDYTYDNNHNKIVDSSGHYVPSSATNIIGTTQPDFIGGISNTFSYKGISLSALIDFQKGGNFFSYTNMYGLSSGLLYETAADNIRENGVVPEGVTADGKMNTTHISAADHFKNNFGTKINKANVYDESYIYLREVRLGYSLPEKWVKAIRGKNATLSLYGRNLWLIQTNAPNVDPSNIINSDSNIQGLEGGALPSIRSYGVNLNIGF</sequence>
<evidence type="ECO:0000256" key="5">
    <source>
        <dbReference type="ARBA" id="ARBA00023077"/>
    </source>
</evidence>
<dbReference type="NCBIfam" id="TIGR04056">
    <property type="entry name" value="OMP_RagA_SusC"/>
    <property type="match status" value="1"/>
</dbReference>
<keyword evidence="3 8" id="KW-1134">Transmembrane beta strand</keyword>
<feature type="domain" description="TonB-dependent receptor-like beta-barrel" evidence="12">
    <location>
        <begin position="613"/>
        <end position="1036"/>
    </location>
</feature>
<accession>A0ABV3ZKR4</accession>
<keyword evidence="11" id="KW-0732">Signal</keyword>
<evidence type="ECO:0000256" key="4">
    <source>
        <dbReference type="ARBA" id="ARBA00022692"/>
    </source>
</evidence>
<feature type="compositionally biased region" description="Polar residues" evidence="10">
    <location>
        <begin position="143"/>
        <end position="153"/>
    </location>
</feature>
<comment type="caution">
    <text evidence="14">The sequence shown here is derived from an EMBL/GenBank/DDBJ whole genome shotgun (WGS) entry which is preliminary data.</text>
</comment>
<dbReference type="NCBIfam" id="TIGR04057">
    <property type="entry name" value="SusC_RagA_signa"/>
    <property type="match status" value="1"/>
</dbReference>
<dbReference type="InterPro" id="IPR039426">
    <property type="entry name" value="TonB-dep_rcpt-like"/>
</dbReference>